<comment type="subcellular location">
    <subcellularLocation>
        <location evidence="1 9">Cell inner membrane</location>
        <topology evidence="1 9">Multi-pass membrane protein</topology>
    </subcellularLocation>
</comment>
<keyword evidence="4 9" id="KW-0997">Cell inner membrane</keyword>
<comment type="caution">
    <text evidence="12">The sequence shown here is derived from an EMBL/GenBank/DDBJ whole genome shotgun (WGS) entry which is preliminary data.</text>
</comment>
<feature type="transmembrane region" description="Helical" evidence="9">
    <location>
        <begin position="66"/>
        <end position="86"/>
    </location>
</feature>
<name>A0A7X4H1T4_9BURK</name>
<evidence type="ECO:0000256" key="7">
    <source>
        <dbReference type="ARBA" id="ARBA00023136"/>
    </source>
</evidence>
<keyword evidence="2 9" id="KW-0813">Transport</keyword>
<comment type="function">
    <text evidence="9">Part of the tripartite ATP-independent periplasmic (TRAP) transport system.</text>
</comment>
<dbReference type="PANTHER" id="PTHR35011">
    <property type="entry name" value="2,3-DIKETO-L-GULONATE TRAP TRANSPORTER SMALL PERMEASE PROTEIN YIAM"/>
    <property type="match status" value="1"/>
</dbReference>
<comment type="subunit">
    <text evidence="9">The complex comprises the extracytoplasmic solute receptor protein and the two transmembrane proteins.</text>
</comment>
<evidence type="ECO:0000256" key="8">
    <source>
        <dbReference type="ARBA" id="ARBA00038436"/>
    </source>
</evidence>
<dbReference type="GO" id="GO:0015740">
    <property type="term" value="P:C4-dicarboxylate transport"/>
    <property type="evidence" value="ECO:0007669"/>
    <property type="project" value="TreeGrafter"/>
</dbReference>
<dbReference type="InterPro" id="IPR007387">
    <property type="entry name" value="TRAP_DctQ"/>
</dbReference>
<dbReference type="PANTHER" id="PTHR35011:SF10">
    <property type="entry name" value="TRAP TRANSPORTER SMALL PERMEASE PROTEIN"/>
    <property type="match status" value="1"/>
</dbReference>
<feature type="region of interest" description="Disordered" evidence="10">
    <location>
        <begin position="1"/>
        <end position="31"/>
    </location>
</feature>
<evidence type="ECO:0000259" key="11">
    <source>
        <dbReference type="Pfam" id="PF04290"/>
    </source>
</evidence>
<comment type="similarity">
    <text evidence="8 9">Belongs to the TRAP transporter small permease family.</text>
</comment>
<accession>A0A7X4H1T4</accession>
<gene>
    <name evidence="12" type="ORF">GTP56_16285</name>
</gene>
<proteinExistence type="inferred from homology"/>
<feature type="domain" description="Tripartite ATP-independent periplasmic transporters DctQ component" evidence="11">
    <location>
        <begin position="78"/>
        <end position="208"/>
    </location>
</feature>
<organism evidence="12 13">
    <name type="scientific">Duganella margarita</name>
    <dbReference type="NCBI Taxonomy" id="2692170"/>
    <lineage>
        <taxon>Bacteria</taxon>
        <taxon>Pseudomonadati</taxon>
        <taxon>Pseudomonadota</taxon>
        <taxon>Betaproteobacteria</taxon>
        <taxon>Burkholderiales</taxon>
        <taxon>Oxalobacteraceae</taxon>
        <taxon>Telluria group</taxon>
        <taxon>Duganella</taxon>
    </lineage>
</organism>
<dbReference type="EMBL" id="WWCR01000016">
    <property type="protein sequence ID" value="MYM73753.1"/>
    <property type="molecule type" value="Genomic_DNA"/>
</dbReference>
<dbReference type="AlphaFoldDB" id="A0A7X4H1T4"/>
<keyword evidence="5 9" id="KW-0812">Transmembrane</keyword>
<feature type="compositionally biased region" description="Basic and acidic residues" evidence="10">
    <location>
        <begin position="1"/>
        <end position="20"/>
    </location>
</feature>
<evidence type="ECO:0000256" key="4">
    <source>
        <dbReference type="ARBA" id="ARBA00022519"/>
    </source>
</evidence>
<dbReference type="Pfam" id="PF04290">
    <property type="entry name" value="DctQ"/>
    <property type="match status" value="1"/>
</dbReference>
<evidence type="ECO:0000256" key="2">
    <source>
        <dbReference type="ARBA" id="ARBA00022448"/>
    </source>
</evidence>
<dbReference type="InterPro" id="IPR055348">
    <property type="entry name" value="DctQ"/>
</dbReference>
<evidence type="ECO:0000256" key="1">
    <source>
        <dbReference type="ARBA" id="ARBA00004429"/>
    </source>
</evidence>
<evidence type="ECO:0000256" key="10">
    <source>
        <dbReference type="SAM" id="MobiDB-lite"/>
    </source>
</evidence>
<dbReference type="GO" id="GO:0022857">
    <property type="term" value="F:transmembrane transporter activity"/>
    <property type="evidence" value="ECO:0007669"/>
    <property type="project" value="UniProtKB-UniRule"/>
</dbReference>
<evidence type="ECO:0000256" key="5">
    <source>
        <dbReference type="ARBA" id="ARBA00022692"/>
    </source>
</evidence>
<sequence length="216" mass="23877">MADHRPRHRVEGLQRQERQLRQPVETGGENAVSHGVDIGPSRGPAPPDNAVIAALTAALDKLNRGLMTLSMCALILTALVLTYSVVSRYFFNAPTDWQDEASVFMLVGVTFFTTAFVQHHRGHIGIEAVAGLLPRRVNAVRLFIVDVASLLFVAFFTWKSWLLFHEAWVDGQTTSSTFAPPLWIPYSMMAAGMTLLSLQLLLQTLARLTNKPEHAA</sequence>
<feature type="transmembrane region" description="Helical" evidence="9">
    <location>
        <begin position="101"/>
        <end position="118"/>
    </location>
</feature>
<keyword evidence="3" id="KW-1003">Cell membrane</keyword>
<feature type="transmembrane region" description="Helical" evidence="9">
    <location>
        <begin position="183"/>
        <end position="202"/>
    </location>
</feature>
<evidence type="ECO:0000256" key="9">
    <source>
        <dbReference type="RuleBase" id="RU369079"/>
    </source>
</evidence>
<reference evidence="12 13" key="1">
    <citation type="submission" date="2019-12" db="EMBL/GenBank/DDBJ databases">
        <title>Novel species isolated from a subtropical stream in China.</title>
        <authorList>
            <person name="Lu H."/>
        </authorList>
    </citation>
    <scope>NUCLEOTIDE SEQUENCE [LARGE SCALE GENOMIC DNA]</scope>
    <source>
        <strain evidence="12 13">FT134W</strain>
    </source>
</reference>
<evidence type="ECO:0000256" key="6">
    <source>
        <dbReference type="ARBA" id="ARBA00022989"/>
    </source>
</evidence>
<feature type="transmembrane region" description="Helical" evidence="9">
    <location>
        <begin position="139"/>
        <end position="158"/>
    </location>
</feature>
<evidence type="ECO:0000256" key="3">
    <source>
        <dbReference type="ARBA" id="ARBA00022475"/>
    </source>
</evidence>
<dbReference type="GO" id="GO:0005886">
    <property type="term" value="C:plasma membrane"/>
    <property type="evidence" value="ECO:0007669"/>
    <property type="project" value="UniProtKB-SubCell"/>
</dbReference>
<keyword evidence="6 9" id="KW-1133">Transmembrane helix</keyword>
<evidence type="ECO:0000313" key="13">
    <source>
        <dbReference type="Proteomes" id="UP000469734"/>
    </source>
</evidence>
<protein>
    <recommendedName>
        <fullName evidence="9">TRAP transporter small permease protein</fullName>
    </recommendedName>
</protein>
<dbReference type="Proteomes" id="UP000469734">
    <property type="component" value="Unassembled WGS sequence"/>
</dbReference>
<keyword evidence="7 9" id="KW-0472">Membrane</keyword>
<evidence type="ECO:0000313" key="12">
    <source>
        <dbReference type="EMBL" id="MYM73753.1"/>
    </source>
</evidence>